<dbReference type="SUPFAM" id="SSF140453">
    <property type="entry name" value="EsxAB dimer-like"/>
    <property type="match status" value="1"/>
</dbReference>
<evidence type="ECO:0000313" key="2">
    <source>
        <dbReference type="Proteomes" id="UP000467385"/>
    </source>
</evidence>
<evidence type="ECO:0000313" key="1">
    <source>
        <dbReference type="EMBL" id="BBZ42149.1"/>
    </source>
</evidence>
<dbReference type="Proteomes" id="UP000467385">
    <property type="component" value="Chromosome"/>
</dbReference>
<proteinExistence type="predicted"/>
<sequence length="109" mass="11221">MSDASITVDANVLRSTADAIHANMEHALGIAKGYLDNQENVMNPSTWSGAGVVASHMTATEVTGDLNKVLMGGTRLAEGLKQAAALMEGHESHSQTAFHALFGGGAQSA</sequence>
<keyword evidence="2" id="KW-1185">Reference proteome</keyword>
<dbReference type="OrthoDB" id="4747772at2"/>
<dbReference type="EMBL" id="AP022613">
    <property type="protein sequence ID" value="BBZ42149.1"/>
    <property type="molecule type" value="Genomic_DNA"/>
</dbReference>
<dbReference type="InterPro" id="IPR036689">
    <property type="entry name" value="ESAT-6-like_sf"/>
</dbReference>
<dbReference type="Pfam" id="PF06013">
    <property type="entry name" value="WXG100"/>
    <property type="match status" value="1"/>
</dbReference>
<accession>A0A7I7YKG6</accession>
<gene>
    <name evidence="1" type="primary">esxD</name>
    <name evidence="1" type="ORF">MCNS_52120</name>
</gene>
<dbReference type="AlphaFoldDB" id="A0A7I7YKG6"/>
<protein>
    <submittedName>
        <fullName evidence="1">EsxD</fullName>
    </submittedName>
</protein>
<dbReference type="InterPro" id="IPR010310">
    <property type="entry name" value="T7SS_ESAT-6-like"/>
</dbReference>
<name>A0A7I7YKG6_9MYCO</name>
<reference evidence="1 2" key="1">
    <citation type="journal article" date="2019" name="Emerg. Microbes Infect.">
        <title>Comprehensive subspecies identification of 175 nontuberculous mycobacteria species based on 7547 genomic profiles.</title>
        <authorList>
            <person name="Matsumoto Y."/>
            <person name="Kinjo T."/>
            <person name="Motooka D."/>
            <person name="Nabeya D."/>
            <person name="Jung N."/>
            <person name="Uechi K."/>
            <person name="Horii T."/>
            <person name="Iida T."/>
            <person name="Fujita J."/>
            <person name="Nakamura S."/>
        </authorList>
    </citation>
    <scope>NUCLEOTIDE SEQUENCE [LARGE SCALE GENOMIC DNA]</scope>
    <source>
        <strain evidence="1 2">JCM 14738</strain>
    </source>
</reference>
<organism evidence="1 2">
    <name type="scientific">Mycobacterium conspicuum</name>
    <dbReference type="NCBI Taxonomy" id="44010"/>
    <lineage>
        <taxon>Bacteria</taxon>
        <taxon>Bacillati</taxon>
        <taxon>Actinomycetota</taxon>
        <taxon>Actinomycetes</taxon>
        <taxon>Mycobacteriales</taxon>
        <taxon>Mycobacteriaceae</taxon>
        <taxon>Mycobacterium</taxon>
    </lineage>
</organism>